<protein>
    <submittedName>
        <fullName evidence="2">Uncharacterized protein</fullName>
    </submittedName>
</protein>
<evidence type="ECO:0000313" key="2">
    <source>
        <dbReference type="EMBL" id="KTD04857.1"/>
    </source>
</evidence>
<dbReference type="STRING" id="45065.Lgee_0041"/>
<dbReference type="AlphaFoldDB" id="A0A0W0UBI4"/>
<dbReference type="PATRIC" id="fig|45065.4.peg.43"/>
<feature type="region of interest" description="Disordered" evidence="1">
    <location>
        <begin position="40"/>
        <end position="84"/>
    </location>
</feature>
<accession>A0A0W0UBI4</accession>
<evidence type="ECO:0000313" key="3">
    <source>
        <dbReference type="Proteomes" id="UP000054785"/>
    </source>
</evidence>
<comment type="caution">
    <text evidence="2">The sequence shown here is derived from an EMBL/GenBank/DDBJ whole genome shotgun (WGS) entry which is preliminary data.</text>
</comment>
<dbReference type="OrthoDB" id="5654270at2"/>
<keyword evidence="3" id="KW-1185">Reference proteome</keyword>
<dbReference type="RefSeq" id="WP_028387204.1">
    <property type="nucleotide sequence ID" value="NZ_CAAAHN010000003.1"/>
</dbReference>
<dbReference type="EMBL" id="LNYC01000001">
    <property type="protein sequence ID" value="KTD04857.1"/>
    <property type="molecule type" value="Genomic_DNA"/>
</dbReference>
<gene>
    <name evidence="2" type="ORF">Lgee_0041</name>
</gene>
<name>A0A0W0UBI4_9GAMM</name>
<evidence type="ECO:0000256" key="1">
    <source>
        <dbReference type="SAM" id="MobiDB-lite"/>
    </source>
</evidence>
<reference evidence="2 3" key="1">
    <citation type="submission" date="2015-11" db="EMBL/GenBank/DDBJ databases">
        <title>Genomic analysis of 38 Legionella species identifies large and diverse effector repertoires.</title>
        <authorList>
            <person name="Burstein D."/>
            <person name="Amaro F."/>
            <person name="Zusman T."/>
            <person name="Lifshitz Z."/>
            <person name="Cohen O."/>
            <person name="Gilbert J.A."/>
            <person name="Pupko T."/>
            <person name="Shuman H.A."/>
            <person name="Segal G."/>
        </authorList>
    </citation>
    <scope>NUCLEOTIDE SEQUENCE [LARGE SCALE GENOMIC DNA]</scope>
    <source>
        <strain evidence="2 3">ATCC 49504</strain>
    </source>
</reference>
<dbReference type="Proteomes" id="UP000054785">
    <property type="component" value="Unassembled WGS sequence"/>
</dbReference>
<feature type="compositionally biased region" description="Basic and acidic residues" evidence="1">
    <location>
        <begin position="74"/>
        <end position="84"/>
    </location>
</feature>
<organism evidence="2 3">
    <name type="scientific">Legionella geestiana</name>
    <dbReference type="NCBI Taxonomy" id="45065"/>
    <lineage>
        <taxon>Bacteria</taxon>
        <taxon>Pseudomonadati</taxon>
        <taxon>Pseudomonadota</taxon>
        <taxon>Gammaproteobacteria</taxon>
        <taxon>Legionellales</taxon>
        <taxon>Legionellaceae</taxon>
        <taxon>Legionella</taxon>
    </lineage>
</organism>
<proteinExistence type="predicted"/>
<feature type="compositionally biased region" description="Basic and acidic residues" evidence="1">
    <location>
        <begin position="40"/>
        <end position="67"/>
    </location>
</feature>
<sequence length="84" mass="9396">MSDLKSKLPDFQELTSMTMKLFGDVKKSVCEIVDDYKQKRAEEAKASGAAEEKTTEIHEDVSTEKPVKKTSTRKKADKDEGAEV</sequence>